<sequence length="101" mass="11712">MNVTDPRKFKTERDIQAGCISCLAEKSFRELTVPNICEAAMVSRSTFYHHYEDKYALLDEMVTQHATTFNQLLDQRVTDITRDAPLLTLYQQLVSSRLRGR</sequence>
<keyword evidence="1 2" id="KW-0238">DNA-binding</keyword>
<reference evidence="4 5" key="1">
    <citation type="submission" date="2019-10" db="EMBL/GenBank/DDBJ databases">
        <title>Genome sequencing of Lactobacillus manihotivorans.</title>
        <authorList>
            <person name="Kim K."/>
        </authorList>
    </citation>
    <scope>NUCLEOTIDE SEQUENCE [LARGE SCALE GENOMIC DNA]</scope>
    <source>
        <strain evidence="4 5">LM010</strain>
    </source>
</reference>
<proteinExistence type="predicted"/>
<dbReference type="PANTHER" id="PTHR43479:SF7">
    <property type="entry name" value="TETR-FAMILY TRANSCRIPTIONAL REGULATOR"/>
    <property type="match status" value="1"/>
</dbReference>
<name>A0A5P8JVE7_9LACO</name>
<evidence type="ECO:0000313" key="4">
    <source>
        <dbReference type="EMBL" id="QFQ93016.1"/>
    </source>
</evidence>
<dbReference type="EMBL" id="CP045068">
    <property type="protein sequence ID" value="QFQ93016.1"/>
    <property type="molecule type" value="Genomic_DNA"/>
</dbReference>
<dbReference type="Pfam" id="PF00440">
    <property type="entry name" value="TetR_N"/>
    <property type="match status" value="1"/>
</dbReference>
<feature type="domain" description="HTH tetR-type" evidence="3">
    <location>
        <begin position="9"/>
        <end position="69"/>
    </location>
</feature>
<dbReference type="SUPFAM" id="SSF46689">
    <property type="entry name" value="Homeodomain-like"/>
    <property type="match status" value="1"/>
</dbReference>
<evidence type="ECO:0000259" key="3">
    <source>
        <dbReference type="PROSITE" id="PS50977"/>
    </source>
</evidence>
<evidence type="ECO:0000313" key="5">
    <source>
        <dbReference type="Proteomes" id="UP000388452"/>
    </source>
</evidence>
<protein>
    <submittedName>
        <fullName evidence="4">TetR family transcriptional regulator</fullName>
    </submittedName>
</protein>
<gene>
    <name evidence="4" type="ORF">LM010_12145</name>
</gene>
<dbReference type="InterPro" id="IPR009057">
    <property type="entry name" value="Homeodomain-like_sf"/>
</dbReference>
<organism evidence="4 5">
    <name type="scientific">Lacticaseibacillus manihotivorans</name>
    <dbReference type="NCBI Taxonomy" id="88233"/>
    <lineage>
        <taxon>Bacteria</taxon>
        <taxon>Bacillati</taxon>
        <taxon>Bacillota</taxon>
        <taxon>Bacilli</taxon>
        <taxon>Lactobacillales</taxon>
        <taxon>Lactobacillaceae</taxon>
        <taxon>Lacticaseibacillus</taxon>
    </lineage>
</organism>
<dbReference type="PROSITE" id="PS50977">
    <property type="entry name" value="HTH_TETR_2"/>
    <property type="match status" value="1"/>
</dbReference>
<dbReference type="InterPro" id="IPR001647">
    <property type="entry name" value="HTH_TetR"/>
</dbReference>
<dbReference type="Proteomes" id="UP000388452">
    <property type="component" value="Chromosome"/>
</dbReference>
<dbReference type="GO" id="GO:0003677">
    <property type="term" value="F:DNA binding"/>
    <property type="evidence" value="ECO:0007669"/>
    <property type="project" value="UniProtKB-UniRule"/>
</dbReference>
<dbReference type="AlphaFoldDB" id="A0A5P8JVE7"/>
<feature type="DNA-binding region" description="H-T-H motif" evidence="2">
    <location>
        <begin position="32"/>
        <end position="51"/>
    </location>
</feature>
<dbReference type="Gene3D" id="1.10.357.10">
    <property type="entry name" value="Tetracycline Repressor, domain 2"/>
    <property type="match status" value="1"/>
</dbReference>
<evidence type="ECO:0000256" key="2">
    <source>
        <dbReference type="PROSITE-ProRule" id="PRU00335"/>
    </source>
</evidence>
<dbReference type="PANTHER" id="PTHR43479">
    <property type="entry name" value="ACREF/ENVCD OPERON REPRESSOR-RELATED"/>
    <property type="match status" value="1"/>
</dbReference>
<evidence type="ECO:0000256" key="1">
    <source>
        <dbReference type="ARBA" id="ARBA00023125"/>
    </source>
</evidence>
<accession>A0A5P8JVE7</accession>
<dbReference type="InterPro" id="IPR050624">
    <property type="entry name" value="HTH-type_Tx_Regulator"/>
</dbReference>